<keyword evidence="4" id="KW-1185">Reference proteome</keyword>
<evidence type="ECO:0000256" key="1">
    <source>
        <dbReference type="PROSITE-ProRule" id="PRU00259"/>
    </source>
</evidence>
<dbReference type="AlphaFoldDB" id="A0A8J5UZM3"/>
<dbReference type="PROSITE" id="PS50176">
    <property type="entry name" value="ARM_REPEAT"/>
    <property type="match status" value="1"/>
</dbReference>
<protein>
    <submittedName>
        <fullName evidence="3">Uncharacterized protein</fullName>
    </submittedName>
</protein>
<name>A0A8J5UZM3_ZIZPA</name>
<dbReference type="EMBL" id="JAAALK010000288">
    <property type="protein sequence ID" value="KAG8051767.1"/>
    <property type="molecule type" value="Genomic_DNA"/>
</dbReference>
<feature type="compositionally biased region" description="Basic and acidic residues" evidence="2">
    <location>
        <begin position="70"/>
        <end position="83"/>
    </location>
</feature>
<dbReference type="PANTHER" id="PTHR47451:SF1">
    <property type="entry name" value="ARM REPEAT SUPERFAMILY PROTEIN"/>
    <property type="match status" value="1"/>
</dbReference>
<comment type="caution">
    <text evidence="3">The sequence shown here is derived from an EMBL/GenBank/DDBJ whole genome shotgun (WGS) entry which is preliminary data.</text>
</comment>
<dbReference type="OrthoDB" id="409644at2759"/>
<dbReference type="InterPro" id="IPR000225">
    <property type="entry name" value="Armadillo"/>
</dbReference>
<evidence type="ECO:0000313" key="4">
    <source>
        <dbReference type="Proteomes" id="UP000729402"/>
    </source>
</evidence>
<gene>
    <name evidence="3" type="ORF">GUJ93_ZPchr0001g31804</name>
</gene>
<accession>A0A8J5UZM3</accession>
<reference evidence="3" key="2">
    <citation type="submission" date="2021-02" db="EMBL/GenBank/DDBJ databases">
        <authorList>
            <person name="Kimball J.A."/>
            <person name="Haas M.W."/>
            <person name="Macchietto M."/>
            <person name="Kono T."/>
            <person name="Duquette J."/>
            <person name="Shao M."/>
        </authorList>
    </citation>
    <scope>NUCLEOTIDE SEQUENCE</scope>
    <source>
        <tissue evidence="3">Fresh leaf tissue</tissue>
    </source>
</reference>
<dbReference type="Proteomes" id="UP000729402">
    <property type="component" value="Unassembled WGS sequence"/>
</dbReference>
<proteinExistence type="predicted"/>
<evidence type="ECO:0000313" key="3">
    <source>
        <dbReference type="EMBL" id="KAG8051767.1"/>
    </source>
</evidence>
<organism evidence="3 4">
    <name type="scientific">Zizania palustris</name>
    <name type="common">Northern wild rice</name>
    <dbReference type="NCBI Taxonomy" id="103762"/>
    <lineage>
        <taxon>Eukaryota</taxon>
        <taxon>Viridiplantae</taxon>
        <taxon>Streptophyta</taxon>
        <taxon>Embryophyta</taxon>
        <taxon>Tracheophyta</taxon>
        <taxon>Spermatophyta</taxon>
        <taxon>Magnoliopsida</taxon>
        <taxon>Liliopsida</taxon>
        <taxon>Poales</taxon>
        <taxon>Poaceae</taxon>
        <taxon>BOP clade</taxon>
        <taxon>Oryzoideae</taxon>
        <taxon>Oryzeae</taxon>
        <taxon>Zizaniinae</taxon>
        <taxon>Zizania</taxon>
    </lineage>
</organism>
<evidence type="ECO:0000256" key="2">
    <source>
        <dbReference type="SAM" id="MobiDB-lite"/>
    </source>
</evidence>
<dbReference type="PANTHER" id="PTHR47451">
    <property type="entry name" value="ARM REPEAT SUPERFAMILY PROTEIN"/>
    <property type="match status" value="1"/>
</dbReference>
<reference evidence="3" key="1">
    <citation type="journal article" date="2021" name="bioRxiv">
        <title>Whole Genome Assembly and Annotation of Northern Wild Rice, Zizania palustris L., Supports a Whole Genome Duplication in the Zizania Genus.</title>
        <authorList>
            <person name="Haas M."/>
            <person name="Kono T."/>
            <person name="Macchietto M."/>
            <person name="Millas R."/>
            <person name="McGilp L."/>
            <person name="Shao M."/>
            <person name="Duquette J."/>
            <person name="Hirsch C.N."/>
            <person name="Kimball J."/>
        </authorList>
    </citation>
    <scope>NUCLEOTIDE SEQUENCE</scope>
    <source>
        <tissue evidence="3">Fresh leaf tissue</tissue>
    </source>
</reference>
<sequence>MVWCSSVVCEKINKEGGLKLLIDIVKDPNTPEEQLEKIINMISRIFDIGVSLIAMPDSCAHSDGSEDATYAEKKTQSDIDGEKTNGTSFTYLNQEISSVPLIDFDVISRLTKVLMEASPNLQEKVASILDHLAAFDEHATAMTAACIGSVIEAVLEMGVIHGKMGDPENFEEPPTAVVAQSKDWLGACLIKLQSTAALSGYETVSRVDMEITIYETIPRLVEQMMTSFSFEAKRNAVIELNKIISGGVMECTRAVATAGGIFPLVKMIEEGDGDVLEASLAVLYNLSMDPENHPAIIAAGAVPLLKRIVVAESSHWNRSSVTELCYKVKITAEVQS</sequence>
<feature type="region of interest" description="Disordered" evidence="2">
    <location>
        <begin position="62"/>
        <end position="84"/>
    </location>
</feature>
<feature type="repeat" description="ARM" evidence="1">
    <location>
        <begin position="259"/>
        <end position="301"/>
    </location>
</feature>